<keyword evidence="1" id="KW-0732">Signal</keyword>
<feature type="chain" id="PRO_5018617326" evidence="1">
    <location>
        <begin position="27"/>
        <end position="104"/>
    </location>
</feature>
<accession>A0A3S4RYB4</accession>
<dbReference type="EMBL" id="LR134356">
    <property type="protein sequence ID" value="VEG51830.1"/>
    <property type="molecule type" value="Genomic_DNA"/>
</dbReference>
<proteinExistence type="predicted"/>
<gene>
    <name evidence="3" type="ORF">NCTC10437_00943</name>
</gene>
<sequence length="104" mass="10122">MTSLKMAGMAALIGSAALLTAAPAVADDETFLEVLDLMGVPVAEPASAVEMGLAVCAGLDGGQPLQTVADGIAAANGLTPEQSGMVVGASVAAYCDHHRALVGG</sequence>
<evidence type="ECO:0000256" key="1">
    <source>
        <dbReference type="SAM" id="SignalP"/>
    </source>
</evidence>
<reference evidence="3 4" key="1">
    <citation type="submission" date="2018-12" db="EMBL/GenBank/DDBJ databases">
        <authorList>
            <consortium name="Pathogen Informatics"/>
        </authorList>
    </citation>
    <scope>NUCLEOTIDE SEQUENCE [LARGE SCALE GENOMIC DNA]</scope>
    <source>
        <strain evidence="3 4">NCTC10437</strain>
    </source>
</reference>
<dbReference type="InterPro" id="IPR007969">
    <property type="entry name" value="DUF732"/>
</dbReference>
<dbReference type="KEGG" id="mauu:NCTC10437_00943"/>
<dbReference type="Proteomes" id="UP000279306">
    <property type="component" value="Chromosome"/>
</dbReference>
<evidence type="ECO:0000259" key="2">
    <source>
        <dbReference type="Pfam" id="PF05305"/>
    </source>
</evidence>
<feature type="domain" description="DUF732" evidence="2">
    <location>
        <begin position="27"/>
        <end position="95"/>
    </location>
</feature>
<dbReference type="Pfam" id="PF05305">
    <property type="entry name" value="DUF732"/>
    <property type="match status" value="1"/>
</dbReference>
<dbReference type="STRING" id="1791.GCA_001049355_04258"/>
<dbReference type="RefSeq" id="WP_126316495.1">
    <property type="nucleotide sequence ID" value="NZ_CVQQ01000016.1"/>
</dbReference>
<dbReference type="AlphaFoldDB" id="A0A3S4RYB4"/>
<protein>
    <submittedName>
        <fullName evidence="3">Protein of uncharacterized function (DUF732)</fullName>
    </submittedName>
</protein>
<organism evidence="3 4">
    <name type="scientific">Mycolicibacterium aurum</name>
    <name type="common">Mycobacterium aurum</name>
    <dbReference type="NCBI Taxonomy" id="1791"/>
    <lineage>
        <taxon>Bacteria</taxon>
        <taxon>Bacillati</taxon>
        <taxon>Actinomycetota</taxon>
        <taxon>Actinomycetes</taxon>
        <taxon>Mycobacteriales</taxon>
        <taxon>Mycobacteriaceae</taxon>
        <taxon>Mycolicibacterium</taxon>
    </lineage>
</organism>
<name>A0A3S4RYB4_MYCAU</name>
<evidence type="ECO:0000313" key="3">
    <source>
        <dbReference type="EMBL" id="VEG51830.1"/>
    </source>
</evidence>
<evidence type="ECO:0000313" key="4">
    <source>
        <dbReference type="Proteomes" id="UP000279306"/>
    </source>
</evidence>
<feature type="signal peptide" evidence="1">
    <location>
        <begin position="1"/>
        <end position="26"/>
    </location>
</feature>
<dbReference type="OrthoDB" id="4485728at2"/>
<keyword evidence="4" id="KW-1185">Reference proteome</keyword>